<protein>
    <submittedName>
        <fullName evidence="1">Uncharacterized protein</fullName>
    </submittedName>
</protein>
<reference evidence="1 2" key="1">
    <citation type="journal article" date="2023" name="Mol. Biol. Evol.">
        <title>Genomics of Secondarily Temperate Adaptation in the Only Non-Antarctic Icefish.</title>
        <authorList>
            <person name="Rivera-Colon A.G."/>
            <person name="Rayamajhi N."/>
            <person name="Minhas B.F."/>
            <person name="Madrigal G."/>
            <person name="Bilyk K.T."/>
            <person name="Yoon V."/>
            <person name="Hune M."/>
            <person name="Gregory S."/>
            <person name="Cheng C.H.C."/>
            <person name="Catchen J.M."/>
        </authorList>
    </citation>
    <scope>NUCLEOTIDE SEQUENCE [LARGE SCALE GENOMIC DNA]</scope>
    <source>
        <tissue evidence="1">White muscle</tissue>
    </source>
</reference>
<dbReference type="AlphaFoldDB" id="A0AAN8CZS2"/>
<keyword evidence="2" id="KW-1185">Reference proteome</keyword>
<accession>A0AAN8CZS2</accession>
<organism evidence="1 2">
    <name type="scientific">Champsocephalus gunnari</name>
    <name type="common">Mackerel icefish</name>
    <dbReference type="NCBI Taxonomy" id="52237"/>
    <lineage>
        <taxon>Eukaryota</taxon>
        <taxon>Metazoa</taxon>
        <taxon>Chordata</taxon>
        <taxon>Craniata</taxon>
        <taxon>Vertebrata</taxon>
        <taxon>Euteleostomi</taxon>
        <taxon>Actinopterygii</taxon>
        <taxon>Neopterygii</taxon>
        <taxon>Teleostei</taxon>
        <taxon>Neoteleostei</taxon>
        <taxon>Acanthomorphata</taxon>
        <taxon>Eupercaria</taxon>
        <taxon>Perciformes</taxon>
        <taxon>Notothenioidei</taxon>
        <taxon>Channichthyidae</taxon>
        <taxon>Champsocephalus</taxon>
    </lineage>
</organism>
<evidence type="ECO:0000313" key="1">
    <source>
        <dbReference type="EMBL" id="KAK5911205.1"/>
    </source>
</evidence>
<dbReference type="Proteomes" id="UP001331515">
    <property type="component" value="Unassembled WGS sequence"/>
</dbReference>
<name>A0AAN8CZS2_CHAGU</name>
<evidence type="ECO:0000313" key="2">
    <source>
        <dbReference type="Proteomes" id="UP001331515"/>
    </source>
</evidence>
<comment type="caution">
    <text evidence="1">The sequence shown here is derived from an EMBL/GenBank/DDBJ whole genome shotgun (WGS) entry which is preliminary data.</text>
</comment>
<gene>
    <name evidence="1" type="ORF">CgunFtcFv8_005400</name>
</gene>
<dbReference type="EMBL" id="JAURVH010001528">
    <property type="protein sequence ID" value="KAK5911205.1"/>
    <property type="molecule type" value="Genomic_DNA"/>
</dbReference>
<sequence>MLRDFHTMWIDCYVALCFIVTPPPMGSGVGSCLRHQEVSQFGPEPAQDVRQTARHSRDCPPPTPPTQGDQVLVCYTPQHTWCTYGI</sequence>
<dbReference type="PROSITE" id="PS51257">
    <property type="entry name" value="PROKAR_LIPOPROTEIN"/>
    <property type="match status" value="1"/>
</dbReference>
<proteinExistence type="predicted"/>